<gene>
    <name evidence="1" type="ORF">SDC9_142465</name>
</gene>
<protein>
    <submittedName>
        <fullName evidence="1">Uncharacterized protein</fullName>
    </submittedName>
</protein>
<accession>A0A645E189</accession>
<proteinExistence type="predicted"/>
<sequence length="92" mass="9955">MAERRKVLGNPCAARGFVQHDVARFRVVNAAVDHNAGNAAVAECAQAGKQPPADLRGKLHLRELKNHAGGILCEYLFELGAKIRRVGIRVAD</sequence>
<dbReference type="EMBL" id="VSSQ01041821">
    <property type="protein sequence ID" value="MPM95311.1"/>
    <property type="molecule type" value="Genomic_DNA"/>
</dbReference>
<name>A0A645E189_9ZZZZ</name>
<organism evidence="1">
    <name type="scientific">bioreactor metagenome</name>
    <dbReference type="NCBI Taxonomy" id="1076179"/>
    <lineage>
        <taxon>unclassified sequences</taxon>
        <taxon>metagenomes</taxon>
        <taxon>ecological metagenomes</taxon>
    </lineage>
</organism>
<comment type="caution">
    <text evidence="1">The sequence shown here is derived from an EMBL/GenBank/DDBJ whole genome shotgun (WGS) entry which is preliminary data.</text>
</comment>
<evidence type="ECO:0000313" key="1">
    <source>
        <dbReference type="EMBL" id="MPM95311.1"/>
    </source>
</evidence>
<dbReference type="AlphaFoldDB" id="A0A645E189"/>
<reference evidence="1" key="1">
    <citation type="submission" date="2019-08" db="EMBL/GenBank/DDBJ databases">
        <authorList>
            <person name="Kucharzyk K."/>
            <person name="Murdoch R.W."/>
            <person name="Higgins S."/>
            <person name="Loffler F."/>
        </authorList>
    </citation>
    <scope>NUCLEOTIDE SEQUENCE</scope>
</reference>